<dbReference type="InterPro" id="IPR054712">
    <property type="entry name" value="Cas3-like_dom"/>
</dbReference>
<dbReference type="CDD" id="cd17930">
    <property type="entry name" value="DEXHc_cas3"/>
    <property type="match status" value="1"/>
</dbReference>
<dbReference type="CDD" id="cd09641">
    <property type="entry name" value="Cas3''_I"/>
    <property type="match status" value="1"/>
</dbReference>
<dbReference type="InterPro" id="IPR014001">
    <property type="entry name" value="Helicase_ATP-bd"/>
</dbReference>
<dbReference type="SMART" id="SM00487">
    <property type="entry name" value="DEXDc"/>
    <property type="match status" value="1"/>
</dbReference>
<dbReference type="GO" id="GO:0046872">
    <property type="term" value="F:metal ion binding"/>
    <property type="evidence" value="ECO:0007669"/>
    <property type="project" value="UniProtKB-KW"/>
</dbReference>
<keyword evidence="8" id="KW-0067">ATP-binding</keyword>
<dbReference type="OrthoDB" id="9810236at2"/>
<evidence type="ECO:0000256" key="3">
    <source>
        <dbReference type="ARBA" id="ARBA00022722"/>
    </source>
</evidence>
<sequence>MMFLAHISEDKLREQSILDHLEGTAELAGEFASAFGTEAWGYGCGMMHDIGKYSDSFQKRIHGGKLTDHATAGARELYQRHNYVCAYCISGHHTGLLDGGSAADVGGEATLMGRMRKQTDDYQEFRKEVKIPVFPPPPLKQLGKGGFSLSFFIRILFSCLVDADYLDTEKFMTDGTIKRGAFDSIETLFDRLFHHVEPWLDHGDISTVNGRRTQILKACLEKGKEKQGIFRLTVPTGGGKTISSLAFALQHVAEHHLDRVIYVIPYTSIIEQNAQVFKDILGENNVLEDHCNVVYEDPDKLNKIQLASENWDCPVVVTTNVQFFESLFSNKTSKCRKLHNITNSVIIFDEAQMLPVNYLKPCIQAISELVYNYHSTAVLCTATQPSLQSFFPPQLEAMEICPEIQEQYAFFRRTVFRNAGEITEEFLVNQLKEQVQVLCILNSRKKVQQIFNEIKELEGTYHLSTFMYPRHRKKVLAEIRNRLKMGLPCRLIATSLVEAGVDFDFPTVFREMAGVDSMIQAAGRCNREGKRAKEDCVTTIFTLENAEELHIPQSLRLPVSVAQQVAEKQEDIASLEAIADYFNRLYHFRGESLDSKKIIEQMEAGGKSFLFPFAAVAEQFRLIENNTRTILIDRDPEAKILVERLRRGECSRQLIRDIGQYCVNVYEEDFEKLNGAGRLEALELGFFILRNKEQYTEEMGLQIEVERGDAVIF</sequence>
<organism evidence="12 13">
    <name type="scientific">Eisenbergiella tayi</name>
    <dbReference type="NCBI Taxonomy" id="1432052"/>
    <lineage>
        <taxon>Bacteria</taxon>
        <taxon>Bacillati</taxon>
        <taxon>Bacillota</taxon>
        <taxon>Clostridia</taxon>
        <taxon>Lachnospirales</taxon>
        <taxon>Lachnospiraceae</taxon>
        <taxon>Eisenbergiella</taxon>
    </lineage>
</organism>
<keyword evidence="9" id="KW-0051">Antiviral defense</keyword>
<accession>A0A1E3U8V6</accession>
<dbReference type="Gene3D" id="1.10.3210.30">
    <property type="match status" value="1"/>
</dbReference>
<keyword evidence="4" id="KW-0479">Metal-binding</keyword>
<proteinExistence type="inferred from homology"/>
<evidence type="ECO:0000256" key="6">
    <source>
        <dbReference type="ARBA" id="ARBA00022801"/>
    </source>
</evidence>
<dbReference type="SUPFAM" id="SSF52540">
    <property type="entry name" value="P-loop containing nucleoside triphosphate hydrolases"/>
    <property type="match status" value="1"/>
</dbReference>
<keyword evidence="6" id="KW-0378">Hydrolase</keyword>
<dbReference type="InterPro" id="IPR027417">
    <property type="entry name" value="P-loop_NTPase"/>
</dbReference>
<dbReference type="GO" id="GO:0004519">
    <property type="term" value="F:endonuclease activity"/>
    <property type="evidence" value="ECO:0007669"/>
    <property type="project" value="UniProtKB-KW"/>
</dbReference>
<dbReference type="NCBIfam" id="TIGR01596">
    <property type="entry name" value="cas3_HD"/>
    <property type="match status" value="1"/>
</dbReference>
<comment type="similarity">
    <text evidence="2">In the central section; belongs to the CRISPR-associated helicase Cas3 family.</text>
</comment>
<dbReference type="InterPro" id="IPR038257">
    <property type="entry name" value="CRISPR-assoc_Cas3_HD_sf"/>
</dbReference>
<dbReference type="GO" id="GO:0051607">
    <property type="term" value="P:defense response to virus"/>
    <property type="evidence" value="ECO:0007669"/>
    <property type="project" value="UniProtKB-KW"/>
</dbReference>
<feature type="domain" description="Helicase ATP-binding" evidence="10">
    <location>
        <begin position="221"/>
        <end position="386"/>
    </location>
</feature>
<name>A0A1E3U8V6_9FIRM</name>
<dbReference type="PROSITE" id="PS51192">
    <property type="entry name" value="HELICASE_ATP_BIND_1"/>
    <property type="match status" value="1"/>
</dbReference>
<dbReference type="InterPro" id="IPR006474">
    <property type="entry name" value="Helicase_Cas3_CRISPR-ass_core"/>
</dbReference>
<evidence type="ECO:0000256" key="1">
    <source>
        <dbReference type="ARBA" id="ARBA00006847"/>
    </source>
</evidence>
<dbReference type="NCBIfam" id="TIGR01587">
    <property type="entry name" value="cas3_core"/>
    <property type="match status" value="1"/>
</dbReference>
<dbReference type="GO" id="GO:0005524">
    <property type="term" value="F:ATP binding"/>
    <property type="evidence" value="ECO:0007669"/>
    <property type="project" value="UniProtKB-KW"/>
</dbReference>
<evidence type="ECO:0000259" key="10">
    <source>
        <dbReference type="PROSITE" id="PS51192"/>
    </source>
</evidence>
<dbReference type="RefSeq" id="WP_069432350.1">
    <property type="nucleotide sequence ID" value="NZ_MEHA01000041.1"/>
</dbReference>
<evidence type="ECO:0000256" key="2">
    <source>
        <dbReference type="ARBA" id="ARBA00009046"/>
    </source>
</evidence>
<reference evidence="12 13" key="1">
    <citation type="submission" date="2016-08" db="EMBL/GenBank/DDBJ databases">
        <authorList>
            <person name="Seilhamer J.J."/>
        </authorList>
    </citation>
    <scope>NUCLEOTIDE SEQUENCE [LARGE SCALE GENOMIC DNA]</scope>
    <source>
        <strain evidence="12 13">NML150140-1</strain>
    </source>
</reference>
<dbReference type="InterPro" id="IPR006483">
    <property type="entry name" value="CRISPR-assoc_Cas3_HD"/>
</dbReference>
<dbReference type="AlphaFoldDB" id="A0A1E3U8V6"/>
<protein>
    <submittedName>
        <fullName evidence="12">CRISPR-associated helicase/endonuclease Cas3</fullName>
    </submittedName>
</protein>
<comment type="caution">
    <text evidence="12">The sequence shown here is derived from an EMBL/GenBank/DDBJ whole genome shotgun (WGS) entry which is preliminary data.</text>
</comment>
<keyword evidence="5" id="KW-0547">Nucleotide-binding</keyword>
<feature type="domain" description="HD Cas3-type" evidence="11">
    <location>
        <begin position="10"/>
        <end position="166"/>
    </location>
</feature>
<dbReference type="SUPFAM" id="SSF109604">
    <property type="entry name" value="HD-domain/PDEase-like"/>
    <property type="match status" value="1"/>
</dbReference>
<dbReference type="Pfam" id="PF00270">
    <property type="entry name" value="DEAD"/>
    <property type="match status" value="1"/>
</dbReference>
<dbReference type="Pfam" id="PF22590">
    <property type="entry name" value="Cas3-like_C_2"/>
    <property type="match status" value="1"/>
</dbReference>
<dbReference type="GO" id="GO:0003676">
    <property type="term" value="F:nucleic acid binding"/>
    <property type="evidence" value="ECO:0007669"/>
    <property type="project" value="InterPro"/>
</dbReference>
<evidence type="ECO:0000256" key="4">
    <source>
        <dbReference type="ARBA" id="ARBA00022723"/>
    </source>
</evidence>
<dbReference type="InterPro" id="IPR011545">
    <property type="entry name" value="DEAD/DEAH_box_helicase_dom"/>
</dbReference>
<evidence type="ECO:0000313" key="12">
    <source>
        <dbReference type="EMBL" id="ODR41033.1"/>
    </source>
</evidence>
<evidence type="ECO:0000259" key="11">
    <source>
        <dbReference type="PROSITE" id="PS51643"/>
    </source>
</evidence>
<dbReference type="Proteomes" id="UP000094271">
    <property type="component" value="Unassembled WGS sequence"/>
</dbReference>
<dbReference type="Gene3D" id="3.40.50.300">
    <property type="entry name" value="P-loop containing nucleotide triphosphate hydrolases"/>
    <property type="match status" value="2"/>
</dbReference>
<keyword evidence="3" id="KW-0540">Nuclease</keyword>
<comment type="similarity">
    <text evidence="1">In the N-terminal section; belongs to the CRISPR-associated nuclease Cas3-HD family.</text>
</comment>
<dbReference type="EMBL" id="MEHA01000041">
    <property type="protein sequence ID" value="ODR41033.1"/>
    <property type="molecule type" value="Genomic_DNA"/>
</dbReference>
<dbReference type="PROSITE" id="PS51643">
    <property type="entry name" value="HD_CAS3"/>
    <property type="match status" value="1"/>
</dbReference>
<evidence type="ECO:0000256" key="8">
    <source>
        <dbReference type="ARBA" id="ARBA00022840"/>
    </source>
</evidence>
<keyword evidence="12" id="KW-0255">Endonuclease</keyword>
<gene>
    <name evidence="12" type="ORF">BEI59_32730</name>
</gene>
<dbReference type="PANTHER" id="PTHR24031">
    <property type="entry name" value="RNA HELICASE"/>
    <property type="match status" value="1"/>
</dbReference>
<evidence type="ECO:0000256" key="5">
    <source>
        <dbReference type="ARBA" id="ARBA00022741"/>
    </source>
</evidence>
<dbReference type="GO" id="GO:0016787">
    <property type="term" value="F:hydrolase activity"/>
    <property type="evidence" value="ECO:0007669"/>
    <property type="project" value="UniProtKB-KW"/>
</dbReference>
<evidence type="ECO:0000313" key="13">
    <source>
        <dbReference type="Proteomes" id="UP000094271"/>
    </source>
</evidence>
<evidence type="ECO:0000256" key="9">
    <source>
        <dbReference type="ARBA" id="ARBA00023118"/>
    </source>
</evidence>
<evidence type="ECO:0000256" key="7">
    <source>
        <dbReference type="ARBA" id="ARBA00022806"/>
    </source>
</evidence>
<dbReference type="GO" id="GO:0004386">
    <property type="term" value="F:helicase activity"/>
    <property type="evidence" value="ECO:0007669"/>
    <property type="project" value="UniProtKB-KW"/>
</dbReference>
<keyword evidence="7" id="KW-0347">Helicase</keyword>